<dbReference type="SUPFAM" id="SSF55248">
    <property type="entry name" value="PCD-like"/>
    <property type="match status" value="1"/>
</dbReference>
<keyword evidence="5" id="KW-0456">Lyase</keyword>
<dbReference type="InterPro" id="IPR029068">
    <property type="entry name" value="Glyas_Bleomycin-R_OHBP_Dase"/>
</dbReference>
<evidence type="ECO:0000313" key="8">
    <source>
        <dbReference type="Proteomes" id="UP000276542"/>
    </source>
</evidence>
<dbReference type="InterPro" id="IPR041581">
    <property type="entry name" value="Glyoxalase_6"/>
</dbReference>
<proteinExistence type="inferred from homology"/>
<dbReference type="InterPro" id="IPR001533">
    <property type="entry name" value="Pterin_deHydtase"/>
</dbReference>
<feature type="domain" description="Glyoxalase-like" evidence="6">
    <location>
        <begin position="109"/>
        <end position="211"/>
    </location>
</feature>
<dbReference type="Gene3D" id="3.10.180.10">
    <property type="entry name" value="2,3-Dihydroxybiphenyl 1,2-Dioxygenase, domain 1"/>
    <property type="match status" value="1"/>
</dbReference>
<dbReference type="RefSeq" id="WP_120058938.1">
    <property type="nucleotide sequence ID" value="NZ_QYRP01000002.1"/>
</dbReference>
<dbReference type="AlphaFoldDB" id="A0A3A5H6L4"/>
<evidence type="ECO:0000256" key="2">
    <source>
        <dbReference type="ARBA" id="ARBA00006472"/>
    </source>
</evidence>
<comment type="caution">
    <text evidence="7">The sequence shown here is derived from an EMBL/GenBank/DDBJ whole genome shotgun (WGS) entry which is preliminary data.</text>
</comment>
<evidence type="ECO:0000256" key="5">
    <source>
        <dbReference type="ARBA" id="ARBA00023239"/>
    </source>
</evidence>
<evidence type="ECO:0000259" key="6">
    <source>
        <dbReference type="Pfam" id="PF18029"/>
    </source>
</evidence>
<dbReference type="EMBL" id="QYRP01000002">
    <property type="protein sequence ID" value="RJS45035.1"/>
    <property type="molecule type" value="Genomic_DNA"/>
</dbReference>
<evidence type="ECO:0000313" key="7">
    <source>
        <dbReference type="EMBL" id="RJS45035.1"/>
    </source>
</evidence>
<comment type="similarity">
    <text evidence="2">Belongs to the pterin-4-alpha-carbinolamine dehydratase family.</text>
</comment>
<dbReference type="Pfam" id="PF18029">
    <property type="entry name" value="Glyoxalase_6"/>
    <property type="match status" value="1"/>
</dbReference>
<organism evidence="7 8">
    <name type="scientific">Nocardioides cavernaquae</name>
    <dbReference type="NCBI Taxonomy" id="2321396"/>
    <lineage>
        <taxon>Bacteria</taxon>
        <taxon>Bacillati</taxon>
        <taxon>Actinomycetota</taxon>
        <taxon>Actinomycetes</taxon>
        <taxon>Propionibacteriales</taxon>
        <taxon>Nocardioidaceae</taxon>
        <taxon>Nocardioides</taxon>
    </lineage>
</organism>
<dbReference type="CDD" id="cd00488">
    <property type="entry name" value="PCD_DCoH"/>
    <property type="match status" value="1"/>
</dbReference>
<name>A0A3A5H6L4_9ACTN</name>
<dbReference type="SUPFAM" id="SSF54593">
    <property type="entry name" value="Glyoxalase/Bleomycin resistance protein/Dihydroxybiphenyl dioxygenase"/>
    <property type="match status" value="1"/>
</dbReference>
<protein>
    <recommendedName>
        <fullName evidence="4">Putative pterin-4-alpha-carbinolamine dehydratase</fullName>
        <ecNumber evidence="3">4.2.1.96</ecNumber>
    </recommendedName>
</protein>
<evidence type="ECO:0000256" key="1">
    <source>
        <dbReference type="ARBA" id="ARBA00001554"/>
    </source>
</evidence>
<accession>A0A3A5H6L4</accession>
<comment type="catalytic activity">
    <reaction evidence="1">
        <text>(4aS,6R)-4a-hydroxy-L-erythro-5,6,7,8-tetrahydrobiopterin = (6R)-L-erythro-6,7-dihydrobiopterin + H2O</text>
        <dbReference type="Rhea" id="RHEA:11920"/>
        <dbReference type="ChEBI" id="CHEBI:15377"/>
        <dbReference type="ChEBI" id="CHEBI:15642"/>
        <dbReference type="ChEBI" id="CHEBI:43120"/>
        <dbReference type="EC" id="4.2.1.96"/>
    </reaction>
</comment>
<dbReference type="Proteomes" id="UP000276542">
    <property type="component" value="Unassembled WGS sequence"/>
</dbReference>
<gene>
    <name evidence="7" type="ORF">D4739_01430</name>
</gene>
<dbReference type="PANTHER" id="PTHR12599:SF0">
    <property type="entry name" value="PTERIN-4-ALPHA-CARBINOLAMINE DEHYDRATASE"/>
    <property type="match status" value="1"/>
</dbReference>
<reference evidence="8" key="1">
    <citation type="submission" date="2018-09" db="EMBL/GenBank/DDBJ databases">
        <authorList>
            <person name="Zhu H."/>
        </authorList>
    </citation>
    <scope>NUCLEOTIDE SEQUENCE [LARGE SCALE GENOMIC DNA]</scope>
    <source>
        <strain evidence="8">K1W22B-1</strain>
    </source>
</reference>
<dbReference type="PANTHER" id="PTHR12599">
    <property type="entry name" value="PTERIN-4-ALPHA-CARBINOLAMINE DEHYDRATASE"/>
    <property type="match status" value="1"/>
</dbReference>
<dbReference type="Gene3D" id="3.30.1360.20">
    <property type="entry name" value="Transcriptional coactivator/pterin dehydratase"/>
    <property type="match status" value="1"/>
</dbReference>
<dbReference type="Pfam" id="PF01329">
    <property type="entry name" value="Pterin_4a"/>
    <property type="match status" value="1"/>
</dbReference>
<dbReference type="GO" id="GO:0008124">
    <property type="term" value="F:4-alpha-hydroxytetrahydrobiopterin dehydratase activity"/>
    <property type="evidence" value="ECO:0007669"/>
    <property type="project" value="UniProtKB-EC"/>
</dbReference>
<evidence type="ECO:0000256" key="3">
    <source>
        <dbReference type="ARBA" id="ARBA00013252"/>
    </source>
</evidence>
<dbReference type="OrthoDB" id="15077at2"/>
<sequence length="218" mass="23805">MADHIDARALREAELPDWRLLVQALHARFDTPSYAEGLTLLAAIGVVADELDHHPDLDLRYGHLNVKLSSHDVGGVTDRDLRLARRISELAREAGATPRPELTQTLELGLDTADWARIRPFWKAVLGGADNARLPDEVRDLGGSLPTLWFQEAEEHDAPRQRWHPDIHVPADVAEARIAAALDAGGTLVSAEHAPSFTVLADADGNKVCVCTSEGRSE</sequence>
<dbReference type="InterPro" id="IPR036428">
    <property type="entry name" value="PCD_sf"/>
</dbReference>
<keyword evidence="8" id="KW-1185">Reference proteome</keyword>
<dbReference type="EC" id="4.2.1.96" evidence="3"/>
<evidence type="ECO:0000256" key="4">
    <source>
        <dbReference type="ARBA" id="ARBA00021735"/>
    </source>
</evidence>
<dbReference type="GO" id="GO:0006729">
    <property type="term" value="P:tetrahydrobiopterin biosynthetic process"/>
    <property type="evidence" value="ECO:0007669"/>
    <property type="project" value="InterPro"/>
</dbReference>